<accession>A0A0G0FEX1</accession>
<dbReference type="AlphaFoldDB" id="A0A0G0FEX1"/>
<evidence type="ECO:0000313" key="1">
    <source>
        <dbReference type="EMBL" id="KKQ17608.1"/>
    </source>
</evidence>
<organism evidence="1 2">
    <name type="scientific">Berkelbacteria bacterium GW2011_GWA1_36_9</name>
    <dbReference type="NCBI Taxonomy" id="1618331"/>
    <lineage>
        <taxon>Bacteria</taxon>
        <taxon>Candidatus Berkelbacteria</taxon>
    </lineage>
</organism>
<dbReference type="Proteomes" id="UP000034508">
    <property type="component" value="Unassembled WGS sequence"/>
</dbReference>
<reference evidence="1 2" key="1">
    <citation type="journal article" date="2015" name="Nature">
        <title>rRNA introns, odd ribosomes, and small enigmatic genomes across a large radiation of phyla.</title>
        <authorList>
            <person name="Brown C.T."/>
            <person name="Hug L.A."/>
            <person name="Thomas B.C."/>
            <person name="Sharon I."/>
            <person name="Castelle C.J."/>
            <person name="Singh A."/>
            <person name="Wilkins M.J."/>
            <person name="Williams K.H."/>
            <person name="Banfield J.F."/>
        </authorList>
    </citation>
    <scope>NUCLEOTIDE SEQUENCE [LARGE SCALE GENOMIC DNA]</scope>
</reference>
<protein>
    <submittedName>
        <fullName evidence="1">Uncharacterized protein</fullName>
    </submittedName>
</protein>
<proteinExistence type="predicted"/>
<gene>
    <name evidence="1" type="ORF">US31_C0017G0002</name>
</gene>
<comment type="caution">
    <text evidence="1">The sequence shown here is derived from an EMBL/GenBank/DDBJ whole genome shotgun (WGS) entry which is preliminary data.</text>
</comment>
<evidence type="ECO:0000313" key="2">
    <source>
        <dbReference type="Proteomes" id="UP000034508"/>
    </source>
</evidence>
<name>A0A0G0FEX1_9BACT</name>
<dbReference type="EMBL" id="LBSM01000017">
    <property type="protein sequence ID" value="KKQ17608.1"/>
    <property type="molecule type" value="Genomic_DNA"/>
</dbReference>
<sequence>MPYGMAFLATSFFFGCGGSVNESIISQVQGDHSLEGLFRDYNVLISYGSDSRSICIYDQSGNFRHARGSTDEFFTGNSSNGGFSYFEMYSDSLTVVARIFSPELMADLNHFLANPDEFPPFPDLFLVPIDSIPENEIFASTLASSDSLGFVCGSIMPEP</sequence>